<proteinExistence type="predicted"/>
<comment type="caution">
    <text evidence="1">The sequence shown here is derived from an EMBL/GenBank/DDBJ whole genome shotgun (WGS) entry which is preliminary data.</text>
</comment>
<sequence>MESLIFTMSTRKQHRESRKHETGISFLRVHFQNLKVFKQPKQHEKWKTLRLLSLSAETLTELLKSNQLVEFDLVD</sequence>
<reference evidence="1 2" key="1">
    <citation type="journal article" date="2018" name="J. Allergy Clin. Immunol.">
        <title>High-quality assembly of Dermatophagoides pteronyssinus genome and transcriptome reveals a wide range of novel allergens.</title>
        <authorList>
            <person name="Liu X.Y."/>
            <person name="Yang K.Y."/>
            <person name="Wang M.Q."/>
            <person name="Kwok J.S."/>
            <person name="Zeng X."/>
            <person name="Yang Z."/>
            <person name="Xiao X.J."/>
            <person name="Lau C.P."/>
            <person name="Li Y."/>
            <person name="Huang Z.M."/>
            <person name="Ba J.G."/>
            <person name="Yim A.K."/>
            <person name="Ouyang C.Y."/>
            <person name="Ngai S.M."/>
            <person name="Chan T.F."/>
            <person name="Leung E.L."/>
            <person name="Liu L."/>
            <person name="Liu Z.G."/>
            <person name="Tsui S.K."/>
        </authorList>
    </citation>
    <scope>NUCLEOTIDE SEQUENCE [LARGE SCALE GENOMIC DNA]</scope>
    <source>
        <strain evidence="1">Derp</strain>
    </source>
</reference>
<organism evidence="1 2">
    <name type="scientific">Dermatophagoides pteronyssinus</name>
    <name type="common">European house dust mite</name>
    <dbReference type="NCBI Taxonomy" id="6956"/>
    <lineage>
        <taxon>Eukaryota</taxon>
        <taxon>Metazoa</taxon>
        <taxon>Ecdysozoa</taxon>
        <taxon>Arthropoda</taxon>
        <taxon>Chelicerata</taxon>
        <taxon>Arachnida</taxon>
        <taxon>Acari</taxon>
        <taxon>Acariformes</taxon>
        <taxon>Sarcoptiformes</taxon>
        <taxon>Astigmata</taxon>
        <taxon>Psoroptidia</taxon>
        <taxon>Analgoidea</taxon>
        <taxon>Pyroglyphidae</taxon>
        <taxon>Dermatophagoidinae</taxon>
        <taxon>Dermatophagoides</taxon>
    </lineage>
</organism>
<dbReference type="EMBL" id="NJHN03000095">
    <property type="protein sequence ID" value="KAH9416184.1"/>
    <property type="molecule type" value="Genomic_DNA"/>
</dbReference>
<dbReference type="Proteomes" id="UP000887458">
    <property type="component" value="Unassembled WGS sequence"/>
</dbReference>
<accession>A0ABQ8J0V8</accession>
<protein>
    <submittedName>
        <fullName evidence="1">Uncharacterized protein</fullName>
    </submittedName>
</protein>
<keyword evidence="2" id="KW-1185">Reference proteome</keyword>
<evidence type="ECO:0000313" key="1">
    <source>
        <dbReference type="EMBL" id="KAH9416184.1"/>
    </source>
</evidence>
<evidence type="ECO:0000313" key="2">
    <source>
        <dbReference type="Proteomes" id="UP000887458"/>
    </source>
</evidence>
<reference evidence="1 2" key="2">
    <citation type="journal article" date="2022" name="Mol. Biol. Evol.">
        <title>Comparative Genomics Reveals Insights into the Divergent Evolution of Astigmatic Mites and Household Pest Adaptations.</title>
        <authorList>
            <person name="Xiong Q."/>
            <person name="Wan A.T."/>
            <person name="Liu X."/>
            <person name="Fung C.S."/>
            <person name="Xiao X."/>
            <person name="Malainual N."/>
            <person name="Hou J."/>
            <person name="Wang L."/>
            <person name="Wang M."/>
            <person name="Yang K.Y."/>
            <person name="Cui Y."/>
            <person name="Leung E.L."/>
            <person name="Nong W."/>
            <person name="Shin S.K."/>
            <person name="Au S.W."/>
            <person name="Jeong K.Y."/>
            <person name="Chew F.T."/>
            <person name="Hui J.H."/>
            <person name="Leung T.F."/>
            <person name="Tungtrongchitr A."/>
            <person name="Zhong N."/>
            <person name="Liu Z."/>
            <person name="Tsui S.K."/>
        </authorList>
    </citation>
    <scope>NUCLEOTIDE SEQUENCE [LARGE SCALE GENOMIC DNA]</scope>
    <source>
        <strain evidence="1">Derp</strain>
    </source>
</reference>
<name>A0ABQ8J0V8_DERPT</name>
<gene>
    <name evidence="1" type="ORF">DERP_000682</name>
</gene>